<feature type="non-terminal residue" evidence="1">
    <location>
        <position position="100"/>
    </location>
</feature>
<dbReference type="GO" id="GO:0033596">
    <property type="term" value="C:TSC1-TSC2 complex"/>
    <property type="evidence" value="ECO:0007669"/>
    <property type="project" value="TreeGrafter"/>
</dbReference>
<dbReference type="EMBL" id="KQ252689">
    <property type="protein sequence ID" value="KNC69947.1"/>
    <property type="molecule type" value="Genomic_DNA"/>
</dbReference>
<dbReference type="GO" id="GO:0051726">
    <property type="term" value="P:regulation of cell cycle"/>
    <property type="evidence" value="ECO:0007669"/>
    <property type="project" value="TreeGrafter"/>
</dbReference>
<gene>
    <name evidence="1" type="ORF">SARC_17532</name>
</gene>
<dbReference type="Gene3D" id="1.25.10.10">
    <property type="entry name" value="Leucine-rich Repeat Variant"/>
    <property type="match status" value="1"/>
</dbReference>
<dbReference type="Pfam" id="PF04388">
    <property type="entry name" value="Hamartin"/>
    <property type="match status" value="1"/>
</dbReference>
<dbReference type="RefSeq" id="XP_014143849.1">
    <property type="nucleotide sequence ID" value="XM_014288374.1"/>
</dbReference>
<protein>
    <submittedName>
        <fullName evidence="1">Uncharacterized protein</fullName>
    </submittedName>
</protein>
<dbReference type="Proteomes" id="UP000054560">
    <property type="component" value="Unassembled WGS sequence"/>
</dbReference>
<dbReference type="PANTHER" id="PTHR15154">
    <property type="entry name" value="HAMARTIN"/>
    <property type="match status" value="1"/>
</dbReference>
<dbReference type="InterPro" id="IPR016024">
    <property type="entry name" value="ARM-type_fold"/>
</dbReference>
<evidence type="ECO:0000313" key="2">
    <source>
        <dbReference type="Proteomes" id="UP000054560"/>
    </source>
</evidence>
<evidence type="ECO:0000313" key="1">
    <source>
        <dbReference type="EMBL" id="KNC69947.1"/>
    </source>
</evidence>
<dbReference type="InterPro" id="IPR007483">
    <property type="entry name" value="Hamartin"/>
</dbReference>
<dbReference type="AlphaFoldDB" id="A0A0L0EZS8"/>
<name>A0A0L0EZS8_9EUKA</name>
<dbReference type="GeneID" id="25918036"/>
<reference evidence="1 2" key="1">
    <citation type="submission" date="2011-02" db="EMBL/GenBank/DDBJ databases">
        <title>The Genome Sequence of Sphaeroforma arctica JP610.</title>
        <authorList>
            <consortium name="The Broad Institute Genome Sequencing Platform"/>
            <person name="Russ C."/>
            <person name="Cuomo C."/>
            <person name="Young S.K."/>
            <person name="Zeng Q."/>
            <person name="Gargeya S."/>
            <person name="Alvarado L."/>
            <person name="Berlin A."/>
            <person name="Chapman S.B."/>
            <person name="Chen Z."/>
            <person name="Freedman E."/>
            <person name="Gellesch M."/>
            <person name="Goldberg J."/>
            <person name="Griggs A."/>
            <person name="Gujja S."/>
            <person name="Heilman E."/>
            <person name="Heiman D."/>
            <person name="Howarth C."/>
            <person name="Mehta T."/>
            <person name="Neiman D."/>
            <person name="Pearson M."/>
            <person name="Roberts A."/>
            <person name="Saif S."/>
            <person name="Shea T."/>
            <person name="Shenoy N."/>
            <person name="Sisk P."/>
            <person name="Stolte C."/>
            <person name="Sykes S."/>
            <person name="White J."/>
            <person name="Yandava C."/>
            <person name="Burger G."/>
            <person name="Gray M.W."/>
            <person name="Holland P.W.H."/>
            <person name="King N."/>
            <person name="Lang F.B.F."/>
            <person name="Roger A.J."/>
            <person name="Ruiz-Trillo I."/>
            <person name="Haas B."/>
            <person name="Nusbaum C."/>
            <person name="Birren B."/>
        </authorList>
    </citation>
    <scope>NUCLEOTIDE SEQUENCE [LARGE SCALE GENOMIC DNA]</scope>
    <source>
        <strain evidence="1 2">JP610</strain>
    </source>
</reference>
<sequence length="100" mass="11045">MSLWTSEHAKVILVSVADSQCEAFFPELASFLSKPRTRLFALELLTVVAKNQGPNIHRVAELGVLDALLQCLKRDKDVIVITHAVVVLTMLIPNICSFLS</sequence>
<dbReference type="GO" id="GO:0032007">
    <property type="term" value="P:negative regulation of TOR signaling"/>
    <property type="evidence" value="ECO:0007669"/>
    <property type="project" value="TreeGrafter"/>
</dbReference>
<proteinExistence type="predicted"/>
<dbReference type="OrthoDB" id="6022054at2759"/>
<dbReference type="InterPro" id="IPR011989">
    <property type="entry name" value="ARM-like"/>
</dbReference>
<keyword evidence="2" id="KW-1185">Reference proteome</keyword>
<accession>A0A0L0EZS8</accession>
<dbReference type="PANTHER" id="PTHR15154:SF2">
    <property type="entry name" value="HAMARTIN"/>
    <property type="match status" value="1"/>
</dbReference>
<organism evidence="1 2">
    <name type="scientific">Sphaeroforma arctica JP610</name>
    <dbReference type="NCBI Taxonomy" id="667725"/>
    <lineage>
        <taxon>Eukaryota</taxon>
        <taxon>Ichthyosporea</taxon>
        <taxon>Ichthyophonida</taxon>
        <taxon>Sphaeroforma</taxon>
    </lineage>
</organism>
<dbReference type="SUPFAM" id="SSF48371">
    <property type="entry name" value="ARM repeat"/>
    <property type="match status" value="1"/>
</dbReference>